<dbReference type="GO" id="GO:0005788">
    <property type="term" value="C:endoplasmic reticulum lumen"/>
    <property type="evidence" value="ECO:0007669"/>
    <property type="project" value="UniProtKB-SubCell"/>
</dbReference>
<feature type="compositionally biased region" description="Basic and acidic residues" evidence="9">
    <location>
        <begin position="832"/>
        <end position="865"/>
    </location>
</feature>
<dbReference type="InterPro" id="IPR029047">
    <property type="entry name" value="HSP70_peptide-bd_sf"/>
</dbReference>
<evidence type="ECO:0000256" key="6">
    <source>
        <dbReference type="ARBA" id="ARBA00022840"/>
    </source>
</evidence>
<gene>
    <name evidence="10" type="ORF">TRIADDRAFT_33578</name>
</gene>
<keyword evidence="11" id="KW-1185">Reference proteome</keyword>
<feature type="compositionally biased region" description="Low complexity" evidence="9">
    <location>
        <begin position="564"/>
        <end position="587"/>
    </location>
</feature>
<dbReference type="PANTHER" id="PTHR45639">
    <property type="entry name" value="HSC70CB, ISOFORM G-RELATED"/>
    <property type="match status" value="1"/>
</dbReference>
<dbReference type="GO" id="GO:0005524">
    <property type="term" value="F:ATP binding"/>
    <property type="evidence" value="ECO:0007669"/>
    <property type="project" value="UniProtKB-KW"/>
</dbReference>
<dbReference type="GO" id="GO:0140662">
    <property type="term" value="F:ATP-dependent protein folding chaperone"/>
    <property type="evidence" value="ECO:0007669"/>
    <property type="project" value="InterPro"/>
</dbReference>
<evidence type="ECO:0000256" key="9">
    <source>
        <dbReference type="SAM" id="MobiDB-lite"/>
    </source>
</evidence>
<dbReference type="CDD" id="cd10230">
    <property type="entry name" value="ASKHA_NBD_HSP70_HYOU1"/>
    <property type="match status" value="1"/>
</dbReference>
<dbReference type="AlphaFoldDB" id="B3SCT3"/>
<dbReference type="PRINTS" id="PR00301">
    <property type="entry name" value="HEATSHOCK70"/>
</dbReference>
<accession>B3SCT3</accession>
<dbReference type="InterPro" id="IPR018181">
    <property type="entry name" value="Heat_shock_70_CS"/>
</dbReference>
<protein>
    <recommendedName>
        <fullName evidence="8">Hypoxia up-regulated protein 1</fullName>
    </recommendedName>
</protein>
<evidence type="ECO:0000256" key="5">
    <source>
        <dbReference type="ARBA" id="ARBA00022824"/>
    </source>
</evidence>
<dbReference type="FunFam" id="1.20.1270.10:FF:000013">
    <property type="entry name" value="Hypoxia up-regulated protein 1"/>
    <property type="match status" value="1"/>
</dbReference>
<dbReference type="OMA" id="SRTPMIQ"/>
<dbReference type="FunCoup" id="B3SCT3">
    <property type="interactions" value="2031"/>
</dbReference>
<dbReference type="GO" id="GO:0000774">
    <property type="term" value="F:adenyl-nucleotide exchange factor activity"/>
    <property type="evidence" value="ECO:0000318"/>
    <property type="project" value="GO_Central"/>
</dbReference>
<dbReference type="Gene3D" id="3.30.30.30">
    <property type="match status" value="1"/>
</dbReference>
<feature type="region of interest" description="Disordered" evidence="9">
    <location>
        <begin position="832"/>
        <end position="900"/>
    </location>
</feature>
<dbReference type="SUPFAM" id="SSF53067">
    <property type="entry name" value="Actin-like ATPase domain"/>
    <property type="match status" value="2"/>
</dbReference>
<dbReference type="OrthoDB" id="10262720at2759"/>
<dbReference type="Gene3D" id="1.20.1270.10">
    <property type="match status" value="1"/>
</dbReference>
<dbReference type="PROSITE" id="PS01036">
    <property type="entry name" value="HSP70_3"/>
    <property type="match status" value="1"/>
</dbReference>
<dbReference type="Proteomes" id="UP000009022">
    <property type="component" value="Unassembled WGS sequence"/>
</dbReference>
<dbReference type="Gene3D" id="2.60.34.10">
    <property type="entry name" value="Substrate Binding Domain Of DNAk, Chain A, domain 1"/>
    <property type="match status" value="1"/>
</dbReference>
<dbReference type="HOGENOM" id="CLU_005965_5_0_1"/>
<evidence type="ECO:0000256" key="4">
    <source>
        <dbReference type="ARBA" id="ARBA00022741"/>
    </source>
</evidence>
<sequence>LSIMSVDLGSEWIKVAIVKPGVPMEIALNAESKRKSPAAVSIKDGERLFGDSALAVSVKSPKNAYIYVLDILGKKFDNPLVELYKKRFPFYELEKDEKTGAVRFRHDSETTYTPEEIIGMILQHARQIAADFTGQPIDNAVITVPPYFNQAERNALYVAANISGLNILQLMNDNAAVGLNFGMFRRSSFGSKEKIFLFYDMGSSSTSATVASYKTVGRKETGLSETLPQLHIMGVGFDRTLGGKEMDLRLRDYLLKEFKKQGKTKDDITKSPRAMAKLLKEAHRVKKVLSANADHFARIENLYNGIDFRTKVTREEFEKLCSDLFKKVSTPIRNALRAANVVLDEIEQVILIGGSTRVPKVQSELLKAIKRDELGKSLNTDEAAAMGSVYQAASLGKGFRVKKFLIKDSNPYAIQISYDRKSETSSEAKKRIQLFPRGNPIPQRKVVTINKLTRDFHIDVDYVIPENTKDNVVRMHGNRELLRYQLSGVTDIFSKYVDKAESKGIKVHFRLDDHGLFHLDSAEAIFETKSSLDGAEESTFSKIGSNILNFFSGSKDDNGDPEVTETQNTTANATTTDTNNTTNGTATKDASPKLVVIKEPITITVEHLDMELPPKEAIKASIDKLEELTRRDVEKKAREIAMNSLESYIVDTQDKLYSEAFEAVSTEDERSKLRETLSESSEWLYEDGFNADTKTYKQRLESLKEQAKDIFFRVKERKLRPKALKALKSELNHTVHFINLMKNLTSYNSTADAPFTESEFKEYSELYNETKNWMKTVAEKEDKLVPTENPTILSNDINNKASKLRRETSYLVEKLQRYTERIEAKKKAEKEAKEAAKKAAKEAAKKAENDKKTTTEGKDQDKPDDTAESQSDNENSKVNSKEEKKGDDKQENADEKHSEL</sequence>
<feature type="non-terminal residue" evidence="10">
    <location>
        <position position="1"/>
    </location>
</feature>
<feature type="compositionally biased region" description="Basic and acidic residues" evidence="9">
    <location>
        <begin position="879"/>
        <end position="900"/>
    </location>
</feature>
<keyword evidence="3" id="KW-0732">Signal</keyword>
<dbReference type="CTD" id="6759256"/>
<dbReference type="SUPFAM" id="SSF100920">
    <property type="entry name" value="Heat shock protein 70kD (HSP70), peptide-binding domain"/>
    <property type="match status" value="1"/>
</dbReference>
<comment type="subcellular location">
    <subcellularLocation>
        <location evidence="1">Endoplasmic reticulum lumen</location>
    </subcellularLocation>
</comment>
<dbReference type="SUPFAM" id="SSF100934">
    <property type="entry name" value="Heat shock protein 70kD (HSP70), C-terminal subdomain"/>
    <property type="match status" value="1"/>
</dbReference>
<evidence type="ECO:0000256" key="3">
    <source>
        <dbReference type="ARBA" id="ARBA00022729"/>
    </source>
</evidence>
<keyword evidence="4" id="KW-0547">Nucleotide-binding</keyword>
<evidence type="ECO:0000313" key="11">
    <source>
        <dbReference type="Proteomes" id="UP000009022"/>
    </source>
</evidence>
<dbReference type="FunFam" id="3.90.640.10:FF:000012">
    <property type="entry name" value="Hypoxia up-regulated protein 1"/>
    <property type="match status" value="1"/>
</dbReference>
<dbReference type="Gene3D" id="3.30.420.40">
    <property type="match status" value="2"/>
</dbReference>
<feature type="region of interest" description="Disordered" evidence="9">
    <location>
        <begin position="554"/>
        <end position="587"/>
    </location>
</feature>
<comment type="similarity">
    <text evidence="2">Belongs to the heat shock protein 70 family.</text>
</comment>
<dbReference type="GO" id="GO:0034663">
    <property type="term" value="C:endoplasmic reticulum chaperone complex"/>
    <property type="evidence" value="ECO:0000318"/>
    <property type="project" value="GO_Central"/>
</dbReference>
<keyword evidence="5" id="KW-0256">Endoplasmic reticulum</keyword>
<organism evidence="10 11">
    <name type="scientific">Trichoplax adhaerens</name>
    <name type="common">Trichoplax reptans</name>
    <dbReference type="NCBI Taxonomy" id="10228"/>
    <lineage>
        <taxon>Eukaryota</taxon>
        <taxon>Metazoa</taxon>
        <taxon>Placozoa</taxon>
        <taxon>Uniplacotomia</taxon>
        <taxon>Trichoplacea</taxon>
        <taxon>Trichoplacidae</taxon>
        <taxon>Trichoplax</taxon>
    </lineage>
</organism>
<dbReference type="FunFam" id="3.30.30.30:FF:000004">
    <property type="entry name" value="hypoxia up-regulated protein 1"/>
    <property type="match status" value="1"/>
</dbReference>
<proteinExistence type="inferred from homology"/>
<reference evidence="10 11" key="1">
    <citation type="journal article" date="2008" name="Nature">
        <title>The Trichoplax genome and the nature of placozoans.</title>
        <authorList>
            <person name="Srivastava M."/>
            <person name="Begovic E."/>
            <person name="Chapman J."/>
            <person name="Putnam N.H."/>
            <person name="Hellsten U."/>
            <person name="Kawashima T."/>
            <person name="Kuo A."/>
            <person name="Mitros T."/>
            <person name="Salamov A."/>
            <person name="Carpenter M.L."/>
            <person name="Signorovitch A.Y."/>
            <person name="Moreno M.A."/>
            <person name="Kamm K."/>
            <person name="Grimwood J."/>
            <person name="Schmutz J."/>
            <person name="Shapiro H."/>
            <person name="Grigoriev I.V."/>
            <person name="Buss L.W."/>
            <person name="Schierwater B."/>
            <person name="Dellaporta S.L."/>
            <person name="Rokhsar D.S."/>
        </authorList>
    </citation>
    <scope>NUCLEOTIDE SEQUENCE [LARGE SCALE GENOMIC DNA]</scope>
    <source>
        <strain evidence="10 11">Grell-BS-1999</strain>
    </source>
</reference>
<evidence type="ECO:0000256" key="2">
    <source>
        <dbReference type="ARBA" id="ARBA00007381"/>
    </source>
</evidence>
<dbReference type="eggNOG" id="KOG0104">
    <property type="taxonomic scope" value="Eukaryota"/>
</dbReference>
<keyword evidence="7" id="KW-0143">Chaperone</keyword>
<evidence type="ECO:0000256" key="8">
    <source>
        <dbReference type="ARBA" id="ARBA00040503"/>
    </source>
</evidence>
<evidence type="ECO:0000256" key="7">
    <source>
        <dbReference type="ARBA" id="ARBA00023186"/>
    </source>
</evidence>
<dbReference type="InParanoid" id="B3SCT3"/>
<dbReference type="PANTHER" id="PTHR45639:SF3">
    <property type="entry name" value="HYPOXIA UP-REGULATED PROTEIN 1"/>
    <property type="match status" value="1"/>
</dbReference>
<dbReference type="EMBL" id="DS985273">
    <property type="protein sequence ID" value="EDV19444.1"/>
    <property type="molecule type" value="Genomic_DNA"/>
</dbReference>
<dbReference type="Pfam" id="PF00012">
    <property type="entry name" value="HSP70"/>
    <property type="match status" value="1"/>
</dbReference>
<dbReference type="PhylomeDB" id="B3SCT3"/>
<dbReference type="RefSeq" id="XP_002118044.1">
    <property type="nucleotide sequence ID" value="XM_002118008.1"/>
</dbReference>
<evidence type="ECO:0000256" key="1">
    <source>
        <dbReference type="ARBA" id="ARBA00004319"/>
    </source>
</evidence>
<dbReference type="GeneID" id="6759256"/>
<name>B3SCT3_TRIAD</name>
<keyword evidence="6" id="KW-0067">ATP-binding</keyword>
<dbReference type="KEGG" id="tad:TRIADDRAFT_33578"/>
<dbReference type="InterPro" id="IPR029048">
    <property type="entry name" value="HSP70_C_sf"/>
</dbReference>
<dbReference type="InterPro" id="IPR043129">
    <property type="entry name" value="ATPase_NBD"/>
</dbReference>
<evidence type="ECO:0000313" key="10">
    <source>
        <dbReference type="EMBL" id="EDV19444.1"/>
    </source>
</evidence>
<dbReference type="STRING" id="10228.B3SCT3"/>
<dbReference type="InterPro" id="IPR013126">
    <property type="entry name" value="Hsp_70_fam"/>
</dbReference>
<dbReference type="Gene3D" id="3.90.640.10">
    <property type="entry name" value="Actin, Chain A, domain 4"/>
    <property type="match status" value="1"/>
</dbReference>